<dbReference type="Proteomes" id="UP000007755">
    <property type="component" value="Unassembled WGS sequence"/>
</dbReference>
<feature type="compositionally biased region" description="Basic residues" evidence="1">
    <location>
        <begin position="1"/>
        <end position="16"/>
    </location>
</feature>
<reference evidence="2" key="1">
    <citation type="submission" date="2011-02" db="EMBL/GenBank/DDBJ databases">
        <title>The genome of the leaf-cutting ant Acromyrmex echinatior suggests key adaptations to social evolution and fungus farming.</title>
        <authorList>
            <person name="Nygaard S."/>
            <person name="Zhang G."/>
        </authorList>
    </citation>
    <scope>NUCLEOTIDE SEQUENCE</scope>
</reference>
<organism evidence="3">
    <name type="scientific">Acromyrmex echinatior</name>
    <name type="common">Panamanian leafcutter ant</name>
    <name type="synonym">Acromyrmex octospinosus echinatior</name>
    <dbReference type="NCBI Taxonomy" id="103372"/>
    <lineage>
        <taxon>Eukaryota</taxon>
        <taxon>Metazoa</taxon>
        <taxon>Ecdysozoa</taxon>
        <taxon>Arthropoda</taxon>
        <taxon>Hexapoda</taxon>
        <taxon>Insecta</taxon>
        <taxon>Pterygota</taxon>
        <taxon>Neoptera</taxon>
        <taxon>Endopterygota</taxon>
        <taxon>Hymenoptera</taxon>
        <taxon>Apocrita</taxon>
        <taxon>Aculeata</taxon>
        <taxon>Formicoidea</taxon>
        <taxon>Formicidae</taxon>
        <taxon>Myrmicinae</taxon>
        <taxon>Acromyrmex</taxon>
    </lineage>
</organism>
<feature type="compositionally biased region" description="Acidic residues" evidence="1">
    <location>
        <begin position="25"/>
        <end position="41"/>
    </location>
</feature>
<sequence length="199" mass="22266">MPRRHHRHHRRRRRGRGGGGGNGGDDGDDDDDDDEADEADEATDRPSLRLDKLPRRACSAFSPFPPPAPPPRRRRRSPYDRNSILVSFSPPPGDPACTVRMRVRSFRWRTGNGVRNEKSLGSNTKPVGHSVSFGLIPLAAYRSSISRMRTDLVRTFMAILVAMSQQRSVRPHSIHVPDLDATPFHPVDLNRSESVYGAT</sequence>
<evidence type="ECO:0000313" key="3">
    <source>
        <dbReference type="Proteomes" id="UP000007755"/>
    </source>
</evidence>
<feature type="compositionally biased region" description="Basic and acidic residues" evidence="1">
    <location>
        <begin position="42"/>
        <end position="54"/>
    </location>
</feature>
<accession>F4WUP6</accession>
<name>F4WUP6_ACREC</name>
<evidence type="ECO:0000313" key="2">
    <source>
        <dbReference type="EMBL" id="EGI62043.1"/>
    </source>
</evidence>
<dbReference type="EMBL" id="GL888375">
    <property type="protein sequence ID" value="EGI62043.1"/>
    <property type="molecule type" value="Genomic_DNA"/>
</dbReference>
<gene>
    <name evidence="2" type="ORF">G5I_09623</name>
</gene>
<keyword evidence="3" id="KW-1185">Reference proteome</keyword>
<feature type="region of interest" description="Disordered" evidence="1">
    <location>
        <begin position="1"/>
        <end position="92"/>
    </location>
</feature>
<protein>
    <submittedName>
        <fullName evidence="2">Uncharacterized protein</fullName>
    </submittedName>
</protein>
<evidence type="ECO:0000256" key="1">
    <source>
        <dbReference type="SAM" id="MobiDB-lite"/>
    </source>
</evidence>
<dbReference type="InParanoid" id="F4WUP6"/>
<proteinExistence type="predicted"/>
<dbReference type="AlphaFoldDB" id="F4WUP6"/>